<sequence>MPTIASNASGLLAIFGLPGHWEVLIVILAILLLFGARKLPEMARGLARGLRTFKDEMKGIKTDVEEPDKNDNKQLSNQSDQSRQLPNSDNANNGADSTSSTSSSQQDQS</sequence>
<keyword evidence="5" id="KW-0653">Protein transport</keyword>
<feature type="transmembrane region" description="Helical" evidence="10">
    <location>
        <begin position="12"/>
        <end position="34"/>
    </location>
</feature>
<dbReference type="InterPro" id="IPR003369">
    <property type="entry name" value="TatA/B/E"/>
</dbReference>
<keyword evidence="2" id="KW-0813">Transport</keyword>
<keyword evidence="3" id="KW-1003">Cell membrane</keyword>
<evidence type="ECO:0000256" key="5">
    <source>
        <dbReference type="ARBA" id="ARBA00022927"/>
    </source>
</evidence>
<dbReference type="PANTHER" id="PTHR42982:SF1">
    <property type="entry name" value="SEC-INDEPENDENT PROTEIN TRANSLOCASE PROTEIN TATA"/>
    <property type="match status" value="1"/>
</dbReference>
<dbReference type="EMBL" id="LAZR01000092">
    <property type="protein sequence ID" value="KKN92763.1"/>
    <property type="molecule type" value="Genomic_DNA"/>
</dbReference>
<dbReference type="Gene3D" id="1.20.5.3310">
    <property type="match status" value="1"/>
</dbReference>
<feature type="region of interest" description="Disordered" evidence="9">
    <location>
        <begin position="56"/>
        <end position="109"/>
    </location>
</feature>
<gene>
    <name evidence="11" type="ORF">LCGC14_0205060</name>
</gene>
<evidence type="ECO:0000256" key="2">
    <source>
        <dbReference type="ARBA" id="ARBA00022448"/>
    </source>
</evidence>
<keyword evidence="7" id="KW-0811">Translocation</keyword>
<proteinExistence type="inferred from homology"/>
<evidence type="ECO:0000256" key="4">
    <source>
        <dbReference type="ARBA" id="ARBA00022692"/>
    </source>
</evidence>
<dbReference type="AlphaFoldDB" id="A0A0F9XKZ3"/>
<feature type="compositionally biased region" description="Basic and acidic residues" evidence="9">
    <location>
        <begin position="56"/>
        <end position="72"/>
    </location>
</feature>
<dbReference type="HAMAP" id="MF_00236">
    <property type="entry name" value="TatA_E"/>
    <property type="match status" value="1"/>
</dbReference>
<evidence type="ECO:0000256" key="10">
    <source>
        <dbReference type="SAM" id="Phobius"/>
    </source>
</evidence>
<keyword evidence="6 10" id="KW-1133">Transmembrane helix</keyword>
<dbReference type="PANTHER" id="PTHR42982">
    <property type="entry name" value="SEC-INDEPENDENT PROTEIN TRANSLOCASE PROTEIN TATA"/>
    <property type="match status" value="1"/>
</dbReference>
<reference evidence="11" key="1">
    <citation type="journal article" date="2015" name="Nature">
        <title>Complex archaea that bridge the gap between prokaryotes and eukaryotes.</title>
        <authorList>
            <person name="Spang A."/>
            <person name="Saw J.H."/>
            <person name="Jorgensen S.L."/>
            <person name="Zaremba-Niedzwiedzka K."/>
            <person name="Martijn J."/>
            <person name="Lind A.E."/>
            <person name="van Eijk R."/>
            <person name="Schleper C."/>
            <person name="Guy L."/>
            <person name="Ettema T.J."/>
        </authorList>
    </citation>
    <scope>NUCLEOTIDE SEQUENCE</scope>
</reference>
<evidence type="ECO:0000256" key="8">
    <source>
        <dbReference type="ARBA" id="ARBA00023136"/>
    </source>
</evidence>
<dbReference type="GO" id="GO:0005886">
    <property type="term" value="C:plasma membrane"/>
    <property type="evidence" value="ECO:0007669"/>
    <property type="project" value="UniProtKB-SubCell"/>
</dbReference>
<dbReference type="Pfam" id="PF02416">
    <property type="entry name" value="TatA_B_E"/>
    <property type="match status" value="1"/>
</dbReference>
<keyword evidence="4 10" id="KW-0812">Transmembrane</keyword>
<keyword evidence="8 10" id="KW-0472">Membrane</keyword>
<accession>A0A0F9XKZ3</accession>
<comment type="caution">
    <text evidence="11">The sequence shown here is derived from an EMBL/GenBank/DDBJ whole genome shotgun (WGS) entry which is preliminary data.</text>
</comment>
<evidence type="ECO:0008006" key="12">
    <source>
        <dbReference type="Google" id="ProtNLM"/>
    </source>
</evidence>
<feature type="compositionally biased region" description="Polar residues" evidence="9">
    <location>
        <begin position="73"/>
        <end position="86"/>
    </location>
</feature>
<evidence type="ECO:0000256" key="9">
    <source>
        <dbReference type="SAM" id="MobiDB-lite"/>
    </source>
</evidence>
<dbReference type="GO" id="GO:0043953">
    <property type="term" value="P:protein transport by the Tat complex"/>
    <property type="evidence" value="ECO:0007669"/>
    <property type="project" value="InterPro"/>
</dbReference>
<comment type="subcellular location">
    <subcellularLocation>
        <location evidence="1">Cell membrane</location>
        <topology evidence="1">Single-pass membrane protein</topology>
    </subcellularLocation>
</comment>
<evidence type="ECO:0000256" key="6">
    <source>
        <dbReference type="ARBA" id="ARBA00022989"/>
    </source>
</evidence>
<protein>
    <recommendedName>
        <fullName evidence="12">Sec-independent protein translocase protein TatA</fullName>
    </recommendedName>
</protein>
<dbReference type="InterPro" id="IPR006312">
    <property type="entry name" value="TatA/E"/>
</dbReference>
<feature type="compositionally biased region" description="Low complexity" evidence="9">
    <location>
        <begin position="87"/>
        <end position="109"/>
    </location>
</feature>
<evidence type="ECO:0000256" key="1">
    <source>
        <dbReference type="ARBA" id="ARBA00004162"/>
    </source>
</evidence>
<name>A0A0F9XKZ3_9ZZZZ</name>
<dbReference type="NCBIfam" id="TIGR01411">
    <property type="entry name" value="tatAE"/>
    <property type="match status" value="1"/>
</dbReference>
<evidence type="ECO:0000313" key="11">
    <source>
        <dbReference type="EMBL" id="KKN92763.1"/>
    </source>
</evidence>
<evidence type="ECO:0000256" key="3">
    <source>
        <dbReference type="ARBA" id="ARBA00022475"/>
    </source>
</evidence>
<organism evidence="11">
    <name type="scientific">marine sediment metagenome</name>
    <dbReference type="NCBI Taxonomy" id="412755"/>
    <lineage>
        <taxon>unclassified sequences</taxon>
        <taxon>metagenomes</taxon>
        <taxon>ecological metagenomes</taxon>
    </lineage>
</organism>
<evidence type="ECO:0000256" key="7">
    <source>
        <dbReference type="ARBA" id="ARBA00023010"/>
    </source>
</evidence>